<dbReference type="Gene3D" id="3.40.50.1820">
    <property type="entry name" value="alpha/beta hydrolase"/>
    <property type="match status" value="1"/>
</dbReference>
<proteinExistence type="inferred from homology"/>
<evidence type="ECO:0000259" key="9">
    <source>
        <dbReference type="Pfam" id="PF00561"/>
    </source>
</evidence>
<evidence type="ECO:0000256" key="7">
    <source>
        <dbReference type="PIRSR" id="PIRSR000862-1"/>
    </source>
</evidence>
<dbReference type="GO" id="GO:0016042">
    <property type="term" value="P:lipid catabolic process"/>
    <property type="evidence" value="ECO:0007669"/>
    <property type="project" value="UniProtKB-KW"/>
</dbReference>
<gene>
    <name evidence="11" type="primary">LOC101947934</name>
</gene>
<dbReference type="GeneTree" id="ENSGT00940000156860"/>
<evidence type="ECO:0000313" key="11">
    <source>
        <dbReference type="Ensembl" id="ENSCPBP00000038317.1"/>
    </source>
</evidence>
<feature type="signal peptide" evidence="8">
    <location>
        <begin position="1"/>
        <end position="15"/>
    </location>
</feature>
<feature type="domain" description="AB hydrolase-1" evidence="9">
    <location>
        <begin position="100"/>
        <end position="367"/>
    </location>
</feature>
<feature type="active site" description="Charge relay system" evidence="7">
    <location>
        <position position="332"/>
    </location>
</feature>
<dbReference type="InterPro" id="IPR029058">
    <property type="entry name" value="AB_hydrolase_fold"/>
</dbReference>
<evidence type="ECO:0000256" key="3">
    <source>
        <dbReference type="ARBA" id="ARBA00022963"/>
    </source>
</evidence>
<dbReference type="Proteomes" id="UP000694380">
    <property type="component" value="Unplaced"/>
</dbReference>
<keyword evidence="5" id="KW-0325">Glycoprotein</keyword>
<keyword evidence="6" id="KW-0378">Hydrolase</keyword>
<organism evidence="11 12">
    <name type="scientific">Chrysemys picta bellii</name>
    <name type="common">Western painted turtle</name>
    <name type="synonym">Emys bellii</name>
    <dbReference type="NCBI Taxonomy" id="8478"/>
    <lineage>
        <taxon>Eukaryota</taxon>
        <taxon>Metazoa</taxon>
        <taxon>Chordata</taxon>
        <taxon>Craniata</taxon>
        <taxon>Vertebrata</taxon>
        <taxon>Euteleostomi</taxon>
        <taxon>Archelosauria</taxon>
        <taxon>Testudinata</taxon>
        <taxon>Testudines</taxon>
        <taxon>Cryptodira</taxon>
        <taxon>Durocryptodira</taxon>
        <taxon>Testudinoidea</taxon>
        <taxon>Emydidae</taxon>
        <taxon>Chrysemys</taxon>
    </lineage>
</organism>
<reference evidence="11" key="2">
    <citation type="submission" date="2025-09" db="UniProtKB">
        <authorList>
            <consortium name="Ensembl"/>
        </authorList>
    </citation>
    <scope>IDENTIFICATION</scope>
</reference>
<evidence type="ECO:0000259" key="10">
    <source>
        <dbReference type="Pfam" id="PF04083"/>
    </source>
</evidence>
<feature type="chain" id="PRO_5034225753" description="Lipase" evidence="8">
    <location>
        <begin position="16"/>
        <end position="406"/>
    </location>
</feature>
<dbReference type="InterPro" id="IPR025483">
    <property type="entry name" value="Lipase_euk"/>
</dbReference>
<keyword evidence="2 8" id="KW-0732">Signal</keyword>
<evidence type="ECO:0000256" key="5">
    <source>
        <dbReference type="ARBA" id="ARBA00023180"/>
    </source>
</evidence>
<evidence type="ECO:0000256" key="6">
    <source>
        <dbReference type="PIRNR" id="PIRNR000862"/>
    </source>
</evidence>
<evidence type="ECO:0000256" key="4">
    <source>
        <dbReference type="ARBA" id="ARBA00023098"/>
    </source>
</evidence>
<evidence type="ECO:0000256" key="1">
    <source>
        <dbReference type="ARBA" id="ARBA00010701"/>
    </source>
</evidence>
<feature type="active site" description="Charge relay system" evidence="7">
    <location>
        <position position="361"/>
    </location>
</feature>
<accession>A0A8C3IS42</accession>
<dbReference type="AlphaFoldDB" id="A0A8C3IS42"/>
<dbReference type="Pfam" id="PF00561">
    <property type="entry name" value="Abhydrolase_1"/>
    <property type="match status" value="1"/>
</dbReference>
<dbReference type="SUPFAM" id="SSF53474">
    <property type="entry name" value="alpha/beta-Hydrolases"/>
    <property type="match status" value="1"/>
</dbReference>
<dbReference type="Ensembl" id="ENSCPBT00000044911.1">
    <property type="protein sequence ID" value="ENSCPBP00000038317.1"/>
    <property type="gene ID" value="ENSCPBG00000026487.1"/>
</dbReference>
<comment type="similarity">
    <text evidence="1 6">Belongs to the AB hydrolase superfamily. Lipase family.</text>
</comment>
<evidence type="ECO:0000256" key="8">
    <source>
        <dbReference type="SAM" id="SignalP"/>
    </source>
</evidence>
<dbReference type="InterPro" id="IPR006693">
    <property type="entry name" value="AB_hydrolase_lipase"/>
</dbReference>
<keyword evidence="12" id="KW-1185">Reference proteome</keyword>
<sequence>MWLFILMTYLTQATADSELIRRGHGNPEAFMNISEKILYKGYPSEEYEVLTADGYYLSMNRIPHGKGNPRDTGMPVPLVQGGYGSNWVANLPNNSLGFILADAGYDVWIGNSRGNTWSRKHQNLSIDQEEFWDFSFHEMAMYDLPALIDFILQKTGQQNLYYIGYSQGCTIAFIAFSAMPQLAQKIKIFFALAPAYMLNKSKAPLTQLIFLPTDLLRIVFGKKEFCLLSARLKSLTAKVCGTALVDRLCIQTLFFILGGFNEKNLNVSRADVYLASFPDYTSVKNIIHWGQAADFHLSDLFLFASSLPQTTPPFYKVEDMTVPTALWNGGRDLVTSPQATAVLLPRLTNLVFYKYFPDWTHVDFIWGLDATQRMYDEILELMENNGLNLQQGRLSVHIYIYIYIYN</sequence>
<keyword evidence="4" id="KW-0443">Lipid metabolism</keyword>
<feature type="domain" description="Partial AB-hydrolase lipase" evidence="10">
    <location>
        <begin position="34"/>
        <end position="79"/>
    </location>
</feature>
<evidence type="ECO:0000313" key="12">
    <source>
        <dbReference type="Proteomes" id="UP000694380"/>
    </source>
</evidence>
<dbReference type="Pfam" id="PF04083">
    <property type="entry name" value="Abhydro_lipase"/>
    <property type="match status" value="1"/>
</dbReference>
<keyword evidence="3 6" id="KW-0442">Lipid degradation</keyword>
<reference evidence="11" key="1">
    <citation type="submission" date="2025-08" db="UniProtKB">
        <authorList>
            <consortium name="Ensembl"/>
        </authorList>
    </citation>
    <scope>IDENTIFICATION</scope>
</reference>
<dbReference type="OMA" id="HAKENHR"/>
<dbReference type="PANTHER" id="PTHR11005">
    <property type="entry name" value="LYSOSOMAL ACID LIPASE-RELATED"/>
    <property type="match status" value="1"/>
</dbReference>
<feature type="active site" description="Nucleophile" evidence="7">
    <location>
        <position position="166"/>
    </location>
</feature>
<evidence type="ECO:0000256" key="2">
    <source>
        <dbReference type="ARBA" id="ARBA00022729"/>
    </source>
</evidence>
<name>A0A8C3IS42_CHRPI</name>
<dbReference type="PIRSF" id="PIRSF000862">
    <property type="entry name" value="Steryl_ester_lip"/>
    <property type="match status" value="1"/>
</dbReference>
<dbReference type="FunFam" id="3.40.50.1820:FF:000012">
    <property type="entry name" value="Lipase"/>
    <property type="match status" value="1"/>
</dbReference>
<dbReference type="GO" id="GO:0016788">
    <property type="term" value="F:hydrolase activity, acting on ester bonds"/>
    <property type="evidence" value="ECO:0007669"/>
    <property type="project" value="InterPro"/>
</dbReference>
<protein>
    <recommendedName>
        <fullName evidence="6">Lipase</fullName>
    </recommendedName>
</protein>
<dbReference type="InterPro" id="IPR000073">
    <property type="entry name" value="AB_hydrolase_1"/>
</dbReference>